<keyword evidence="1" id="KW-0732">Signal</keyword>
<sequence length="302" mass="33021">MYFELFLGFFIRGSFADLCPANWLFEEISGECKQTNIAVVCTGNSLVAVAKVDDLYFNLPTNKESDTRLKIGTCIGATAPMRSQYIARFSINECEPEIAVKDDGIVLSWEVTGTSVSGFGDVFKYSASCEIWTDGSDKKAAEGEFEGITVDKAIIAEIVSESNKISDIASLELFEDSERATPITSSEPGKTVYARLTGTSLPVNAEFYLETLTVFEKSARIGNSYDIISDFCKTEILYFAPMDGNYLLSSVRVLDFEFSAFSFSSIGTFYLDGLIRICTFTDGVVDVASCTPNPSCGDGYTL</sequence>
<organism evidence="2">
    <name type="scientific">Oikopleura dioica</name>
    <name type="common">Tunicate</name>
    <dbReference type="NCBI Taxonomy" id="34765"/>
    <lineage>
        <taxon>Eukaryota</taxon>
        <taxon>Metazoa</taxon>
        <taxon>Chordata</taxon>
        <taxon>Tunicata</taxon>
        <taxon>Appendicularia</taxon>
        <taxon>Copelata</taxon>
        <taxon>Oikopleuridae</taxon>
        <taxon>Oikopleura</taxon>
    </lineage>
</organism>
<feature type="chain" id="PRO_5003193432" description="ZP domain-containing protein" evidence="1">
    <location>
        <begin position="17"/>
        <end position="302"/>
    </location>
</feature>
<gene>
    <name evidence="2" type="ORF">GSOID_T00021701001</name>
</gene>
<name>E4YE05_OIKDI</name>
<accession>E4YE05</accession>
<proteinExistence type="predicted"/>
<dbReference type="Proteomes" id="UP000011014">
    <property type="component" value="Unassembled WGS sequence"/>
</dbReference>
<evidence type="ECO:0000256" key="1">
    <source>
        <dbReference type="SAM" id="SignalP"/>
    </source>
</evidence>
<feature type="signal peptide" evidence="1">
    <location>
        <begin position="1"/>
        <end position="16"/>
    </location>
</feature>
<evidence type="ECO:0008006" key="3">
    <source>
        <dbReference type="Google" id="ProtNLM"/>
    </source>
</evidence>
<dbReference type="EMBL" id="FN654445">
    <property type="protein sequence ID" value="CBY33755.1"/>
    <property type="molecule type" value="Genomic_DNA"/>
</dbReference>
<protein>
    <recommendedName>
        <fullName evidence="3">ZP domain-containing protein</fullName>
    </recommendedName>
</protein>
<evidence type="ECO:0000313" key="2">
    <source>
        <dbReference type="EMBL" id="CBY33755.1"/>
    </source>
</evidence>
<reference evidence="2" key="1">
    <citation type="journal article" date="2010" name="Science">
        <title>Plasticity of animal genome architecture unmasked by rapid evolution of a pelagic tunicate.</title>
        <authorList>
            <person name="Denoeud F."/>
            <person name="Henriet S."/>
            <person name="Mungpakdee S."/>
            <person name="Aury J.M."/>
            <person name="Da Silva C."/>
            <person name="Brinkmann H."/>
            <person name="Mikhaleva J."/>
            <person name="Olsen L.C."/>
            <person name="Jubin C."/>
            <person name="Canestro C."/>
            <person name="Bouquet J.M."/>
            <person name="Danks G."/>
            <person name="Poulain J."/>
            <person name="Campsteijn C."/>
            <person name="Adamski M."/>
            <person name="Cross I."/>
            <person name="Yadetie F."/>
            <person name="Muffato M."/>
            <person name="Louis A."/>
            <person name="Butcher S."/>
            <person name="Tsagkogeorga G."/>
            <person name="Konrad A."/>
            <person name="Singh S."/>
            <person name="Jensen M.F."/>
            <person name="Cong E.H."/>
            <person name="Eikeseth-Otteraa H."/>
            <person name="Noel B."/>
            <person name="Anthouard V."/>
            <person name="Porcel B.M."/>
            <person name="Kachouri-Lafond R."/>
            <person name="Nishino A."/>
            <person name="Ugolini M."/>
            <person name="Chourrout P."/>
            <person name="Nishida H."/>
            <person name="Aasland R."/>
            <person name="Huzurbazar S."/>
            <person name="Westhof E."/>
            <person name="Delsuc F."/>
            <person name="Lehrach H."/>
            <person name="Reinhardt R."/>
            <person name="Weissenbach J."/>
            <person name="Roy S.W."/>
            <person name="Artiguenave F."/>
            <person name="Postlethwait J.H."/>
            <person name="Manak J.R."/>
            <person name="Thompson E.M."/>
            <person name="Jaillon O."/>
            <person name="Du Pasquier L."/>
            <person name="Boudinot P."/>
            <person name="Liberles D.A."/>
            <person name="Volff J.N."/>
            <person name="Philippe H."/>
            <person name="Lenhard B."/>
            <person name="Roest Crollius H."/>
            <person name="Wincker P."/>
            <person name="Chourrout D."/>
        </authorList>
    </citation>
    <scope>NUCLEOTIDE SEQUENCE [LARGE SCALE GENOMIC DNA]</scope>
</reference>
<dbReference type="AlphaFoldDB" id="E4YE05"/>